<dbReference type="RefSeq" id="WP_067329731.1">
    <property type="nucleotide sequence ID" value="NZ_LNKT01000010.1"/>
</dbReference>
<comment type="caution">
    <text evidence="2">The sequence shown here is derived from an EMBL/GenBank/DDBJ whole genome shotgun (WGS) entry which is preliminary data.</text>
</comment>
<keyword evidence="1" id="KW-0812">Transmembrane</keyword>
<evidence type="ECO:0000256" key="1">
    <source>
        <dbReference type="SAM" id="Phobius"/>
    </source>
</evidence>
<dbReference type="STRING" id="1630136.AS592_00130"/>
<keyword evidence="1" id="KW-1133">Transmembrane helix</keyword>
<organism evidence="2 3">
    <name type="scientific">Sulfurovum riftiae</name>
    <dbReference type="NCBI Taxonomy" id="1630136"/>
    <lineage>
        <taxon>Bacteria</taxon>
        <taxon>Pseudomonadati</taxon>
        <taxon>Campylobacterota</taxon>
        <taxon>Epsilonproteobacteria</taxon>
        <taxon>Campylobacterales</taxon>
        <taxon>Sulfurovaceae</taxon>
        <taxon>Sulfurovum</taxon>
    </lineage>
</organism>
<dbReference type="InterPro" id="IPR012902">
    <property type="entry name" value="N_methyl_site"/>
</dbReference>
<gene>
    <name evidence="2" type="ORF">AS592_00130</name>
</gene>
<feature type="transmembrane region" description="Helical" evidence="1">
    <location>
        <begin position="12"/>
        <end position="32"/>
    </location>
</feature>
<proteinExistence type="predicted"/>
<dbReference type="AlphaFoldDB" id="A0A151CHG8"/>
<dbReference type="Proteomes" id="UP000075359">
    <property type="component" value="Unassembled WGS sequence"/>
</dbReference>
<dbReference type="NCBIfam" id="TIGR02532">
    <property type="entry name" value="IV_pilin_GFxxxE"/>
    <property type="match status" value="1"/>
</dbReference>
<dbReference type="EMBL" id="LNKT01000010">
    <property type="protein sequence ID" value="KYJ86951.1"/>
    <property type="molecule type" value="Genomic_DNA"/>
</dbReference>
<dbReference type="OrthoDB" id="5372767at2"/>
<evidence type="ECO:0000313" key="3">
    <source>
        <dbReference type="Proteomes" id="UP000075359"/>
    </source>
</evidence>
<name>A0A151CHG8_9BACT</name>
<sequence>MLFLSDRTPRSAFSLLELLVVIVIVSIVYFLGFEGVEKSENKPKALTALNLKTTIENSELFNEEGTLICINQCRNCYLRKDITSPFEAYENKIDLAGSKTYTLDAQETLLEIEGGRYQDKKICLEMNFYKNGSSTQLILENRHGIYFLPAYFGEAQKVDSLEEARELWLRDSRLAAGNGDFY</sequence>
<accession>A0A151CHG8</accession>
<keyword evidence="3" id="KW-1185">Reference proteome</keyword>
<keyword evidence="1" id="KW-0472">Membrane</keyword>
<reference evidence="2 3" key="1">
    <citation type="submission" date="2015-11" db="EMBL/GenBank/DDBJ databases">
        <title>Draft genome of Sulfurovum riftiae 1812E, a member of the Epsilonproteobacteria isolated from the tube of the deep-sea hydrothermal vent tubewom Riftia pachyptila.</title>
        <authorList>
            <person name="Vetriani C."/>
            <person name="Giovannelli D."/>
        </authorList>
    </citation>
    <scope>NUCLEOTIDE SEQUENCE [LARGE SCALE GENOMIC DNA]</scope>
    <source>
        <strain evidence="2 3">1812E</strain>
    </source>
</reference>
<evidence type="ECO:0000313" key="2">
    <source>
        <dbReference type="EMBL" id="KYJ86951.1"/>
    </source>
</evidence>
<dbReference type="Pfam" id="PF07963">
    <property type="entry name" value="N_methyl"/>
    <property type="match status" value="1"/>
</dbReference>
<protein>
    <submittedName>
        <fullName evidence="2">Uncharacterized protein</fullName>
    </submittedName>
</protein>